<gene>
    <name evidence="13" type="ORF">EB796_020347</name>
</gene>
<dbReference type="GO" id="GO:0005794">
    <property type="term" value="C:Golgi apparatus"/>
    <property type="evidence" value="ECO:0007669"/>
    <property type="project" value="UniProtKB-SubCell"/>
</dbReference>
<dbReference type="PANTHER" id="PTHR12791">
    <property type="entry name" value="GOLGI SNARE BET1-RELATED"/>
    <property type="match status" value="1"/>
</dbReference>
<keyword evidence="6" id="KW-0333">Golgi apparatus</keyword>
<evidence type="ECO:0000256" key="6">
    <source>
        <dbReference type="ARBA" id="ARBA00023034"/>
    </source>
</evidence>
<comment type="subcellular location">
    <subcellularLocation>
        <location evidence="9">Golgi apparatus</location>
        <location evidence="9">trans-Golgi network membrane</location>
        <topology evidence="9">Single-pass type IV membrane protein</topology>
    </subcellularLocation>
</comment>
<dbReference type="Gene3D" id="1.20.5.110">
    <property type="match status" value="1"/>
</dbReference>
<keyword evidence="3 11" id="KW-0812">Transmembrane</keyword>
<evidence type="ECO:0000259" key="12">
    <source>
        <dbReference type="PROSITE" id="PS50192"/>
    </source>
</evidence>
<dbReference type="FunFam" id="1.20.5.110:FF:000006">
    <property type="entry name" value="Syntaxin 6"/>
    <property type="match status" value="1"/>
</dbReference>
<dbReference type="FunFam" id="1.20.58.90:FF:000004">
    <property type="entry name" value="Syntaxin 10"/>
    <property type="match status" value="1"/>
</dbReference>
<dbReference type="GO" id="GO:0048193">
    <property type="term" value="P:Golgi vesicle transport"/>
    <property type="evidence" value="ECO:0007669"/>
    <property type="project" value="InterPro"/>
</dbReference>
<dbReference type="CDD" id="cd15851">
    <property type="entry name" value="SNARE_Syntaxin6"/>
    <property type="match status" value="1"/>
</dbReference>
<evidence type="ECO:0000313" key="14">
    <source>
        <dbReference type="Proteomes" id="UP000593567"/>
    </source>
</evidence>
<dbReference type="EMBL" id="VXIV02003061">
    <property type="protein sequence ID" value="KAF6021347.1"/>
    <property type="molecule type" value="Genomic_DNA"/>
</dbReference>
<keyword evidence="5 11" id="KW-1133">Transmembrane helix</keyword>
<dbReference type="InterPro" id="IPR015260">
    <property type="entry name" value="Syntaxin-6/10/61_N"/>
</dbReference>
<evidence type="ECO:0000256" key="7">
    <source>
        <dbReference type="ARBA" id="ARBA00023054"/>
    </source>
</evidence>
<proteinExistence type="inferred from homology"/>
<organism evidence="13 14">
    <name type="scientific">Bugula neritina</name>
    <name type="common">Brown bryozoan</name>
    <name type="synonym">Sertularia neritina</name>
    <dbReference type="NCBI Taxonomy" id="10212"/>
    <lineage>
        <taxon>Eukaryota</taxon>
        <taxon>Metazoa</taxon>
        <taxon>Spiralia</taxon>
        <taxon>Lophotrochozoa</taxon>
        <taxon>Bryozoa</taxon>
        <taxon>Gymnolaemata</taxon>
        <taxon>Cheilostomatida</taxon>
        <taxon>Flustrina</taxon>
        <taxon>Buguloidea</taxon>
        <taxon>Bugulidae</taxon>
        <taxon>Bugula</taxon>
    </lineage>
</organism>
<dbReference type="Proteomes" id="UP000593567">
    <property type="component" value="Unassembled WGS sequence"/>
</dbReference>
<dbReference type="OrthoDB" id="546861at2759"/>
<feature type="region of interest" description="Disordered" evidence="10">
    <location>
        <begin position="104"/>
        <end position="136"/>
    </location>
</feature>
<evidence type="ECO:0000256" key="10">
    <source>
        <dbReference type="SAM" id="MobiDB-lite"/>
    </source>
</evidence>
<protein>
    <submittedName>
        <fullName evidence="13">STX6</fullName>
    </submittedName>
</protein>
<keyword evidence="14" id="KW-1185">Reference proteome</keyword>
<feature type="domain" description="T-SNARE coiled-coil homology" evidence="12">
    <location>
        <begin position="159"/>
        <end position="221"/>
    </location>
</feature>
<dbReference type="SMART" id="SM00397">
    <property type="entry name" value="t_SNARE"/>
    <property type="match status" value="1"/>
</dbReference>
<dbReference type="InterPro" id="IPR010989">
    <property type="entry name" value="SNARE"/>
</dbReference>
<dbReference type="InterPro" id="IPR000727">
    <property type="entry name" value="T_SNARE_dom"/>
</dbReference>
<keyword evidence="4" id="KW-0653">Protein transport</keyword>
<feature type="transmembrane region" description="Helical" evidence="11">
    <location>
        <begin position="231"/>
        <end position="250"/>
    </location>
</feature>
<comment type="caution">
    <text evidence="13">The sequence shown here is derived from an EMBL/GenBank/DDBJ whole genome shotgun (WGS) entry which is preliminary data.</text>
</comment>
<dbReference type="CDD" id="cd21443">
    <property type="entry name" value="SNARE_NTD_STX6_STX10"/>
    <property type="match status" value="1"/>
</dbReference>
<dbReference type="PROSITE" id="PS50192">
    <property type="entry name" value="T_SNARE"/>
    <property type="match status" value="1"/>
</dbReference>
<evidence type="ECO:0000256" key="3">
    <source>
        <dbReference type="ARBA" id="ARBA00022692"/>
    </source>
</evidence>
<accession>A0A7J7J627</accession>
<evidence type="ECO:0000256" key="8">
    <source>
        <dbReference type="ARBA" id="ARBA00023136"/>
    </source>
</evidence>
<dbReference type="SUPFAM" id="SSF47661">
    <property type="entry name" value="t-snare proteins"/>
    <property type="match status" value="1"/>
</dbReference>
<evidence type="ECO:0000313" key="13">
    <source>
        <dbReference type="EMBL" id="KAF6021347.1"/>
    </source>
</evidence>
<dbReference type="SUPFAM" id="SSF58038">
    <property type="entry name" value="SNARE fusion complex"/>
    <property type="match status" value="1"/>
</dbReference>
<keyword evidence="2" id="KW-0813">Transport</keyword>
<dbReference type="Pfam" id="PF09177">
    <property type="entry name" value="STX6_10_61_N"/>
    <property type="match status" value="1"/>
</dbReference>
<name>A0A7J7J627_BUGNE</name>
<evidence type="ECO:0000256" key="4">
    <source>
        <dbReference type="ARBA" id="ARBA00022927"/>
    </source>
</evidence>
<dbReference type="Pfam" id="PF05739">
    <property type="entry name" value="SNARE"/>
    <property type="match status" value="1"/>
</dbReference>
<evidence type="ECO:0000256" key="2">
    <source>
        <dbReference type="ARBA" id="ARBA00022448"/>
    </source>
</evidence>
<sequence>MAKGDKGATLDVNDSLLKVEQSLQAYKTQLRANGGDPRLPDLARDIKNSIRSIEWDLEDLQETVSIVEKTPRKFNLTSEEVRERQNFIRTVKHKLATLKDESQFNGAEASKKKNTEKQSLLSTSVHSGGAASQYNTSGKTSAAAAANSQFIEETQQQQQLMIRAQDEQIDNIGASVKVLKNLSTHIGTELEEQHGLLDEFGHEMENTGSKMDNTMKKIAKVTKMSTDKRQWCAIGVLLVLVVILIILISVL</sequence>
<evidence type="ECO:0000256" key="1">
    <source>
        <dbReference type="ARBA" id="ARBA00009063"/>
    </source>
</evidence>
<keyword evidence="7" id="KW-0175">Coiled coil</keyword>
<dbReference type="GO" id="GO:0015031">
    <property type="term" value="P:protein transport"/>
    <property type="evidence" value="ECO:0007669"/>
    <property type="project" value="UniProtKB-KW"/>
</dbReference>
<comment type="similarity">
    <text evidence="1">Belongs to the syntaxin family.</text>
</comment>
<feature type="compositionally biased region" description="Polar residues" evidence="10">
    <location>
        <begin position="117"/>
        <end position="136"/>
    </location>
</feature>
<evidence type="ECO:0000256" key="5">
    <source>
        <dbReference type="ARBA" id="ARBA00022989"/>
    </source>
</evidence>
<keyword evidence="8 11" id="KW-0472">Membrane</keyword>
<dbReference type="GO" id="GO:0016020">
    <property type="term" value="C:membrane"/>
    <property type="evidence" value="ECO:0007669"/>
    <property type="project" value="InterPro"/>
</dbReference>
<dbReference type="AlphaFoldDB" id="A0A7J7J627"/>
<evidence type="ECO:0000256" key="11">
    <source>
        <dbReference type="SAM" id="Phobius"/>
    </source>
</evidence>
<dbReference type="Gene3D" id="1.20.58.90">
    <property type="match status" value="1"/>
</dbReference>
<reference evidence="13" key="1">
    <citation type="submission" date="2020-06" db="EMBL/GenBank/DDBJ databases">
        <title>Draft genome of Bugula neritina, a colonial animal packing powerful symbionts and potential medicines.</title>
        <authorList>
            <person name="Rayko M."/>
        </authorList>
    </citation>
    <scope>NUCLEOTIDE SEQUENCE [LARGE SCALE GENOMIC DNA]</scope>
    <source>
        <strain evidence="13">Kwan_BN1</strain>
    </source>
</reference>
<evidence type="ECO:0000256" key="9">
    <source>
        <dbReference type="ARBA" id="ARBA00037801"/>
    </source>
</evidence>